<dbReference type="Proteomes" id="UP000325433">
    <property type="component" value="Unassembled WGS sequence"/>
</dbReference>
<sequence>MHLRYPTWSASFQYTLISILSGRAGMVLVTHFLHLFFILYSHTSPSSWQGFH</sequence>
<keyword evidence="1" id="KW-0812">Transmembrane</keyword>
<keyword evidence="1" id="KW-1133">Transmembrane helix</keyword>
<protein>
    <submittedName>
        <fullName evidence="2">Uncharacterized protein</fullName>
    </submittedName>
</protein>
<dbReference type="AlphaFoldDB" id="A0A5N6VVT3"/>
<name>A0A5N6VVT3_9EURO</name>
<organism evidence="2 3">
    <name type="scientific">Aspergillus transmontanensis</name>
    <dbReference type="NCBI Taxonomy" id="1034304"/>
    <lineage>
        <taxon>Eukaryota</taxon>
        <taxon>Fungi</taxon>
        <taxon>Dikarya</taxon>
        <taxon>Ascomycota</taxon>
        <taxon>Pezizomycotina</taxon>
        <taxon>Eurotiomycetes</taxon>
        <taxon>Eurotiomycetidae</taxon>
        <taxon>Eurotiales</taxon>
        <taxon>Aspergillaceae</taxon>
        <taxon>Aspergillus</taxon>
        <taxon>Aspergillus subgen. Circumdati</taxon>
    </lineage>
</organism>
<reference evidence="3" key="1">
    <citation type="submission" date="2019-04" db="EMBL/GenBank/DDBJ databases">
        <title>Friends and foes A comparative genomics studyof 23 Aspergillus species from section Flavi.</title>
        <authorList>
            <consortium name="DOE Joint Genome Institute"/>
            <person name="Kjaerbolling I."/>
            <person name="Vesth T."/>
            <person name="Frisvad J.C."/>
            <person name="Nybo J.L."/>
            <person name="Theobald S."/>
            <person name="Kildgaard S."/>
            <person name="Isbrandt T."/>
            <person name="Kuo A."/>
            <person name="Sato A."/>
            <person name="Lyhne E.K."/>
            <person name="Kogle M.E."/>
            <person name="Wiebenga A."/>
            <person name="Kun R.S."/>
            <person name="Lubbers R.J."/>
            <person name="Makela M.R."/>
            <person name="Barry K."/>
            <person name="Chovatia M."/>
            <person name="Clum A."/>
            <person name="Daum C."/>
            <person name="Haridas S."/>
            <person name="He G."/>
            <person name="LaButti K."/>
            <person name="Lipzen A."/>
            <person name="Mondo S."/>
            <person name="Riley R."/>
            <person name="Salamov A."/>
            <person name="Simmons B.A."/>
            <person name="Magnuson J.K."/>
            <person name="Henrissat B."/>
            <person name="Mortensen U.H."/>
            <person name="Larsen T.O."/>
            <person name="Devries R.P."/>
            <person name="Grigoriev I.V."/>
            <person name="Machida M."/>
            <person name="Baker S.E."/>
            <person name="Andersen M.R."/>
        </authorList>
    </citation>
    <scope>NUCLEOTIDE SEQUENCE [LARGE SCALE GENOMIC DNA]</scope>
    <source>
        <strain evidence="3">CBS 130015</strain>
    </source>
</reference>
<accession>A0A5N6VVT3</accession>
<dbReference type="EMBL" id="ML738331">
    <property type="protein sequence ID" value="KAE8312724.1"/>
    <property type="molecule type" value="Genomic_DNA"/>
</dbReference>
<keyword evidence="3" id="KW-1185">Reference proteome</keyword>
<evidence type="ECO:0000256" key="1">
    <source>
        <dbReference type="SAM" id="Phobius"/>
    </source>
</evidence>
<gene>
    <name evidence="2" type="ORF">BDV41DRAFT_538612</name>
</gene>
<evidence type="ECO:0000313" key="2">
    <source>
        <dbReference type="EMBL" id="KAE8312724.1"/>
    </source>
</evidence>
<keyword evidence="1" id="KW-0472">Membrane</keyword>
<feature type="transmembrane region" description="Helical" evidence="1">
    <location>
        <begin position="12"/>
        <end position="40"/>
    </location>
</feature>
<proteinExistence type="predicted"/>
<evidence type="ECO:0000313" key="3">
    <source>
        <dbReference type="Proteomes" id="UP000325433"/>
    </source>
</evidence>